<evidence type="ECO:0000256" key="3">
    <source>
        <dbReference type="ARBA" id="ARBA00022448"/>
    </source>
</evidence>
<dbReference type="AlphaFoldDB" id="A0A1S1N0X9"/>
<feature type="transmembrane region" description="Helical" evidence="9">
    <location>
        <begin position="78"/>
        <end position="96"/>
    </location>
</feature>
<keyword evidence="6 9" id="KW-0472">Membrane</keyword>
<feature type="transmembrane region" description="Helical" evidence="9">
    <location>
        <begin position="313"/>
        <end position="336"/>
    </location>
</feature>
<dbReference type="PROSITE" id="PS00216">
    <property type="entry name" value="SUGAR_TRANSPORT_1"/>
    <property type="match status" value="1"/>
</dbReference>
<keyword evidence="4 9" id="KW-0812">Transmembrane</keyword>
<dbReference type="Gene3D" id="1.20.1250.20">
    <property type="entry name" value="MFS general substrate transporter like domains"/>
    <property type="match status" value="1"/>
</dbReference>
<dbReference type="PANTHER" id="PTHR48020:SF12">
    <property type="entry name" value="PROTON MYO-INOSITOL COTRANSPORTER"/>
    <property type="match status" value="1"/>
</dbReference>
<feature type="coiled-coil region" evidence="8">
    <location>
        <begin position="210"/>
        <end position="237"/>
    </location>
</feature>
<dbReference type="InterPro" id="IPR003663">
    <property type="entry name" value="Sugar/inositol_transpt"/>
</dbReference>
<evidence type="ECO:0000313" key="12">
    <source>
        <dbReference type="Proteomes" id="UP000179734"/>
    </source>
</evidence>
<dbReference type="PROSITE" id="PS00217">
    <property type="entry name" value="SUGAR_TRANSPORT_2"/>
    <property type="match status" value="1"/>
</dbReference>
<evidence type="ECO:0000256" key="4">
    <source>
        <dbReference type="ARBA" id="ARBA00022692"/>
    </source>
</evidence>
<feature type="transmembrane region" description="Helical" evidence="9">
    <location>
        <begin position="49"/>
        <end position="71"/>
    </location>
</feature>
<feature type="transmembrane region" description="Helical" evidence="9">
    <location>
        <begin position="102"/>
        <end position="124"/>
    </location>
</feature>
<evidence type="ECO:0000256" key="5">
    <source>
        <dbReference type="ARBA" id="ARBA00022989"/>
    </source>
</evidence>
<feature type="transmembrane region" description="Helical" evidence="9">
    <location>
        <begin position="282"/>
        <end position="306"/>
    </location>
</feature>
<dbReference type="PRINTS" id="PR00171">
    <property type="entry name" value="SUGRTRNSPORT"/>
</dbReference>
<evidence type="ECO:0000256" key="2">
    <source>
        <dbReference type="ARBA" id="ARBA00010992"/>
    </source>
</evidence>
<dbReference type="Proteomes" id="UP000179734">
    <property type="component" value="Unassembled WGS sequence"/>
</dbReference>
<evidence type="ECO:0000256" key="8">
    <source>
        <dbReference type="SAM" id="Coils"/>
    </source>
</evidence>
<dbReference type="Pfam" id="PF00083">
    <property type="entry name" value="Sugar_tr"/>
    <property type="match status" value="1"/>
</dbReference>
<feature type="domain" description="Major facilitator superfamily (MFS) profile" evidence="10">
    <location>
        <begin position="11"/>
        <end position="436"/>
    </location>
</feature>
<feature type="transmembrane region" description="Helical" evidence="9">
    <location>
        <begin position="348"/>
        <end position="370"/>
    </location>
</feature>
<accession>A0A1S1N0X9</accession>
<evidence type="ECO:0000313" key="11">
    <source>
        <dbReference type="EMBL" id="OHU93309.1"/>
    </source>
</evidence>
<dbReference type="InterPro" id="IPR005829">
    <property type="entry name" value="Sugar_transporter_CS"/>
</dbReference>
<keyword evidence="3 7" id="KW-0813">Transport</keyword>
<dbReference type="InterPro" id="IPR020846">
    <property type="entry name" value="MFS_dom"/>
</dbReference>
<evidence type="ECO:0000256" key="1">
    <source>
        <dbReference type="ARBA" id="ARBA00004651"/>
    </source>
</evidence>
<dbReference type="GO" id="GO:0022857">
    <property type="term" value="F:transmembrane transporter activity"/>
    <property type="evidence" value="ECO:0007669"/>
    <property type="project" value="InterPro"/>
</dbReference>
<feature type="transmembrane region" description="Helical" evidence="9">
    <location>
        <begin position="382"/>
        <end position="402"/>
    </location>
</feature>
<proteinExistence type="inferred from homology"/>
<keyword evidence="12" id="KW-1185">Reference proteome</keyword>
<sequence length="468" mass="49871">MRRSSPLALLVGIAAASVGVIYGYDLSNIAGALLFIEDDFHLSSVEQEMVATAAVIGAIGGAAGGGWLANLIGRKKSMVAVAAAYAVFAVLGALSVSLPMLVVARLLLGVTIGVSVVVVPVFVAESVPAAVRGSLLVAYGFTSVIGIIAGYLVAFALAGTHNWRLMLGLAAIPAVLVILLLARVPDSARWYMLKGRVADARETLRRVEPKSDAETELAEIARALQEEEQEHVGVLREMLQLPYLRATIFVVLLGFFIQITGINAIVYYSPRLFEKMGFTGNFALLVLPALVQVAALGVMFVSLILVDRVGRRPILLLGITVMIAANGILIGVFAAGSLFGDALATFKFVGVLLFTVGYTFGFGSLVWVYAGESLPSRLRSMGSSAMLTSNLVANAIIVGVFLTMLTRLGGAATFAVFGVLATLSFGFVYRYAPETKGRQLEDIRHFWENGGRWPELAFEPRHEVTETV</sequence>
<dbReference type="InterPro" id="IPR005828">
    <property type="entry name" value="MFS_sugar_transport-like"/>
</dbReference>
<comment type="subcellular location">
    <subcellularLocation>
        <location evidence="1">Cell membrane</location>
        <topology evidence="1">Multi-pass membrane protein</topology>
    </subcellularLocation>
</comment>
<organism evidence="11 12">
    <name type="scientific">Mycobacterium talmoniae</name>
    <dbReference type="NCBI Taxonomy" id="1858794"/>
    <lineage>
        <taxon>Bacteria</taxon>
        <taxon>Bacillati</taxon>
        <taxon>Actinomycetota</taxon>
        <taxon>Actinomycetes</taxon>
        <taxon>Mycobacteriales</taxon>
        <taxon>Mycobacteriaceae</taxon>
        <taxon>Mycobacterium</taxon>
    </lineage>
</organism>
<dbReference type="InterPro" id="IPR050814">
    <property type="entry name" value="Myo-inositol_Transporter"/>
</dbReference>
<dbReference type="EMBL" id="MLQM01000211">
    <property type="protein sequence ID" value="OHU93309.1"/>
    <property type="molecule type" value="Genomic_DNA"/>
</dbReference>
<dbReference type="InterPro" id="IPR036259">
    <property type="entry name" value="MFS_trans_sf"/>
</dbReference>
<reference evidence="11 12" key="1">
    <citation type="submission" date="2016-10" db="EMBL/GenBank/DDBJ databases">
        <title>Genome sequence of Mycobacterium talmonii.</title>
        <authorList>
            <person name="Greninger A.L."/>
            <person name="Elliott B."/>
            <person name="Vasireddy S."/>
            <person name="Vasireddy R."/>
        </authorList>
    </citation>
    <scope>NUCLEOTIDE SEQUENCE [LARGE SCALE GENOMIC DNA]</scope>
    <source>
        <strain evidence="12">NE-TNMC-100812</strain>
    </source>
</reference>
<feature type="transmembrane region" description="Helical" evidence="9">
    <location>
        <begin position="163"/>
        <end position="182"/>
    </location>
</feature>
<feature type="transmembrane region" description="Helical" evidence="9">
    <location>
        <begin position="246"/>
        <end position="270"/>
    </location>
</feature>
<evidence type="ECO:0000256" key="7">
    <source>
        <dbReference type="RuleBase" id="RU003346"/>
    </source>
</evidence>
<keyword evidence="5 9" id="KW-1133">Transmembrane helix</keyword>
<dbReference type="PROSITE" id="PS50850">
    <property type="entry name" value="MFS"/>
    <property type="match status" value="1"/>
</dbReference>
<protein>
    <submittedName>
        <fullName evidence="11">MFS transporter</fullName>
    </submittedName>
</protein>
<dbReference type="SUPFAM" id="SSF103473">
    <property type="entry name" value="MFS general substrate transporter"/>
    <property type="match status" value="1"/>
</dbReference>
<name>A0A1S1N0X9_9MYCO</name>
<gene>
    <name evidence="11" type="ORF">BKN37_24260</name>
</gene>
<keyword evidence="8" id="KW-0175">Coiled coil</keyword>
<feature type="transmembrane region" description="Helical" evidence="9">
    <location>
        <begin position="136"/>
        <end position="157"/>
    </location>
</feature>
<dbReference type="GO" id="GO:0005886">
    <property type="term" value="C:plasma membrane"/>
    <property type="evidence" value="ECO:0007669"/>
    <property type="project" value="UniProtKB-SubCell"/>
</dbReference>
<feature type="transmembrane region" description="Helical" evidence="9">
    <location>
        <begin position="408"/>
        <end position="429"/>
    </location>
</feature>
<comment type="similarity">
    <text evidence="2 7">Belongs to the major facilitator superfamily. Sugar transporter (TC 2.A.1.1) family.</text>
</comment>
<dbReference type="NCBIfam" id="TIGR00879">
    <property type="entry name" value="SP"/>
    <property type="match status" value="1"/>
</dbReference>
<evidence type="ECO:0000256" key="6">
    <source>
        <dbReference type="ARBA" id="ARBA00023136"/>
    </source>
</evidence>
<evidence type="ECO:0000256" key="9">
    <source>
        <dbReference type="SAM" id="Phobius"/>
    </source>
</evidence>
<dbReference type="PANTHER" id="PTHR48020">
    <property type="entry name" value="PROTON MYO-INOSITOL COTRANSPORTER"/>
    <property type="match status" value="1"/>
</dbReference>
<comment type="caution">
    <text evidence="11">The sequence shown here is derived from an EMBL/GenBank/DDBJ whole genome shotgun (WGS) entry which is preliminary data.</text>
</comment>
<evidence type="ECO:0000259" key="10">
    <source>
        <dbReference type="PROSITE" id="PS50850"/>
    </source>
</evidence>